<dbReference type="PROSITE" id="PS50943">
    <property type="entry name" value="HTH_CROC1"/>
    <property type="match status" value="1"/>
</dbReference>
<dbReference type="InterPro" id="IPR015927">
    <property type="entry name" value="Peptidase_S24_S26A/B/C"/>
</dbReference>
<dbReference type="InterPro" id="IPR039418">
    <property type="entry name" value="LexA-like"/>
</dbReference>
<feature type="domain" description="HTH cro/C1-type" evidence="1">
    <location>
        <begin position="22"/>
        <end position="65"/>
    </location>
</feature>
<dbReference type="InterPro" id="IPR050077">
    <property type="entry name" value="LexA_repressor"/>
</dbReference>
<protein>
    <submittedName>
        <fullName evidence="2">Repressor protein C2</fullName>
    </submittedName>
</protein>
<dbReference type="Pfam" id="PF01381">
    <property type="entry name" value="HTH_3"/>
    <property type="match status" value="1"/>
</dbReference>
<dbReference type="Gene3D" id="2.10.109.10">
    <property type="entry name" value="Umud Fragment, subunit A"/>
    <property type="match status" value="1"/>
</dbReference>
<dbReference type="CDD" id="cd06529">
    <property type="entry name" value="S24_LexA-like"/>
    <property type="match status" value="1"/>
</dbReference>
<dbReference type="Gene3D" id="1.10.260.40">
    <property type="entry name" value="lambda repressor-like DNA-binding domains"/>
    <property type="match status" value="1"/>
</dbReference>
<organism evidence="2 3">
    <name type="scientific">Pseudomonas wadenswilerensis</name>
    <dbReference type="NCBI Taxonomy" id="1785161"/>
    <lineage>
        <taxon>Bacteria</taxon>
        <taxon>Pseudomonadati</taxon>
        <taxon>Pseudomonadota</taxon>
        <taxon>Gammaproteobacteria</taxon>
        <taxon>Pseudomonadales</taxon>
        <taxon>Pseudomonadaceae</taxon>
        <taxon>Pseudomonas</taxon>
    </lineage>
</organism>
<dbReference type="GO" id="GO:0003677">
    <property type="term" value="F:DNA binding"/>
    <property type="evidence" value="ECO:0007669"/>
    <property type="project" value="InterPro"/>
</dbReference>
<dbReference type="PANTHER" id="PTHR33516">
    <property type="entry name" value="LEXA REPRESSOR"/>
    <property type="match status" value="1"/>
</dbReference>
<dbReference type="Pfam" id="PF00717">
    <property type="entry name" value="Peptidase_S24"/>
    <property type="match status" value="1"/>
</dbReference>
<accession>A0A380T1G7</accession>
<dbReference type="InterPro" id="IPR010982">
    <property type="entry name" value="Lambda_DNA-bd_dom_sf"/>
</dbReference>
<dbReference type="CDD" id="cd00093">
    <property type="entry name" value="HTH_XRE"/>
    <property type="match status" value="1"/>
</dbReference>
<proteinExistence type="predicted"/>
<dbReference type="SUPFAM" id="SSF47413">
    <property type="entry name" value="lambda repressor-like DNA-binding domains"/>
    <property type="match status" value="1"/>
</dbReference>
<name>A0A380T1G7_9PSED</name>
<dbReference type="EMBL" id="UIDD01000007">
    <property type="protein sequence ID" value="SUQ63361.1"/>
    <property type="molecule type" value="Genomic_DNA"/>
</dbReference>
<evidence type="ECO:0000313" key="2">
    <source>
        <dbReference type="EMBL" id="SUQ63361.1"/>
    </source>
</evidence>
<evidence type="ECO:0000259" key="1">
    <source>
        <dbReference type="PROSITE" id="PS50943"/>
    </source>
</evidence>
<dbReference type="AlphaFoldDB" id="A0A380T1G7"/>
<dbReference type="InterPro" id="IPR036286">
    <property type="entry name" value="LexA/Signal_pep-like_sf"/>
</dbReference>
<evidence type="ECO:0000313" key="3">
    <source>
        <dbReference type="Proteomes" id="UP000255177"/>
    </source>
</evidence>
<keyword evidence="3" id="KW-1185">Reference proteome</keyword>
<dbReference type="PANTHER" id="PTHR33516:SF2">
    <property type="entry name" value="LEXA REPRESSOR-RELATED"/>
    <property type="match status" value="1"/>
</dbReference>
<gene>
    <name evidence="2" type="ORF">CCOS864_02811</name>
</gene>
<dbReference type="Proteomes" id="UP000255177">
    <property type="component" value="Unassembled WGS sequence"/>
</dbReference>
<dbReference type="InterPro" id="IPR001387">
    <property type="entry name" value="Cro/C1-type_HTH"/>
</dbReference>
<sequence>MCIERQEAVRIVPAMDKWTDLVKARMRELKVTQENLAERIGVTQGAVGHWLREEREPKLRVLNQILVEVGLPPLQMVFPHQVAENNGSYAVAGNPTTVTGADGLQHELYFRYPILAWGNLDEVEVAEDRALQSTDYKAQGRAFWLKVEGDAMTAPLGLSVPEGMLILVDTGLEAETGKLVIARSPDSTATSFRQLSEEGGQRYLRPLNPTYPKALCTEQCELLGVVVQALVKF</sequence>
<dbReference type="SMART" id="SM00530">
    <property type="entry name" value="HTH_XRE"/>
    <property type="match status" value="1"/>
</dbReference>
<reference evidence="3" key="1">
    <citation type="submission" date="2018-07" db="EMBL/GenBank/DDBJ databases">
        <authorList>
            <person name="Blom J."/>
        </authorList>
    </citation>
    <scope>NUCLEOTIDE SEQUENCE [LARGE SCALE GENOMIC DNA]</scope>
    <source>
        <strain evidence="3">CCOS 864</strain>
    </source>
</reference>
<dbReference type="SUPFAM" id="SSF51306">
    <property type="entry name" value="LexA/Signal peptidase"/>
    <property type="match status" value="1"/>
</dbReference>